<evidence type="ECO:0000313" key="2">
    <source>
        <dbReference type="EMBL" id="OWO99849.1"/>
    </source>
</evidence>
<evidence type="ECO:0000256" key="1">
    <source>
        <dbReference type="SAM" id="MobiDB-lite"/>
    </source>
</evidence>
<accession>A0A218YWX4</accession>
<name>A0A218YWX4_9HELO</name>
<comment type="caution">
    <text evidence="2">The sequence shown here is derived from an EMBL/GenBank/DDBJ whole genome shotgun (WGS) entry which is preliminary data.</text>
</comment>
<feature type="compositionally biased region" description="Basic and acidic residues" evidence="1">
    <location>
        <begin position="15"/>
        <end position="27"/>
    </location>
</feature>
<protein>
    <submittedName>
        <fullName evidence="2">Uncharacterized protein</fullName>
    </submittedName>
</protein>
<sequence length="333" mass="36874">MPVFCSSPRTRATARLRDRRDPPRAESKGSMAGLERSEAQSRLPLVPLTFLSRPVSHQARGWRVRRFVARPSRPGRATRVDAFFSRMRVARAASLRSGLVVMSDIVTDGIPMTSLGAAATEIFVFPLGLVVPEPGRGLFWMRDPRASLSFGTWDWEWLLLLCRTGSVRFFTLRGPRGLASVSRPRNIDLLSADDALLDSIVRVAFCTPSLEPAPFSRVGQCRRGLRALGLSAAHERISVDTWNSRIPRRLQVVSQLTWITPGGLRSGPLQYTGRSTPIEGLTHGTMEAAEQRQKHRHSTGRTTSSPDPMRHPGPNLLLANHQPLSRANPLSRG</sequence>
<gene>
    <name evidence="2" type="ORF">B2J93_6904</name>
</gene>
<dbReference type="EMBL" id="MZNU01000342">
    <property type="protein sequence ID" value="OWO99849.1"/>
    <property type="molecule type" value="Genomic_DNA"/>
</dbReference>
<evidence type="ECO:0000313" key="3">
    <source>
        <dbReference type="Proteomes" id="UP000242519"/>
    </source>
</evidence>
<reference evidence="2 3" key="1">
    <citation type="submission" date="2017-04" db="EMBL/GenBank/DDBJ databases">
        <title>Draft genome sequence of Marssonina coronaria NL1: causal agent of apple blotch.</title>
        <authorList>
            <person name="Cheng Q."/>
        </authorList>
    </citation>
    <scope>NUCLEOTIDE SEQUENCE [LARGE SCALE GENOMIC DNA]</scope>
    <source>
        <strain evidence="2 3">NL1</strain>
    </source>
</reference>
<feature type="region of interest" description="Disordered" evidence="1">
    <location>
        <begin position="287"/>
        <end position="333"/>
    </location>
</feature>
<keyword evidence="3" id="KW-1185">Reference proteome</keyword>
<proteinExistence type="predicted"/>
<organism evidence="2 3">
    <name type="scientific">Diplocarpon coronariae</name>
    <dbReference type="NCBI Taxonomy" id="2795749"/>
    <lineage>
        <taxon>Eukaryota</taxon>
        <taxon>Fungi</taxon>
        <taxon>Dikarya</taxon>
        <taxon>Ascomycota</taxon>
        <taxon>Pezizomycotina</taxon>
        <taxon>Leotiomycetes</taxon>
        <taxon>Helotiales</taxon>
        <taxon>Drepanopezizaceae</taxon>
        <taxon>Diplocarpon</taxon>
    </lineage>
</organism>
<dbReference type="InParanoid" id="A0A218YWX4"/>
<dbReference type="Proteomes" id="UP000242519">
    <property type="component" value="Unassembled WGS sequence"/>
</dbReference>
<feature type="region of interest" description="Disordered" evidence="1">
    <location>
        <begin position="1"/>
        <end position="38"/>
    </location>
</feature>
<dbReference type="AlphaFoldDB" id="A0A218YWX4"/>